<evidence type="ECO:0000313" key="4">
    <source>
        <dbReference type="EMBL" id="AJK49784.1"/>
    </source>
</evidence>
<keyword evidence="1" id="KW-0732">Signal</keyword>
<dbReference type="InterPro" id="IPR052900">
    <property type="entry name" value="Phospholipid_Metab_Enz"/>
</dbReference>
<dbReference type="PANTHER" id="PTHR43606:SF2">
    <property type="entry name" value="ALKALINE PHOSPHATASE FAMILY PROTEIN (AFU_ORTHOLOGUE AFUA_5G03860)"/>
    <property type="match status" value="1"/>
</dbReference>
<protein>
    <submittedName>
        <fullName evidence="4">Phosphatase, PhoD-like protein</fullName>
    </submittedName>
</protein>
<dbReference type="EMBL" id="CP002581">
    <property type="protein sequence ID" value="AJK49784.1"/>
    <property type="molecule type" value="Genomic_DNA"/>
</dbReference>
<dbReference type="KEGG" id="bgp:BGL_2c17170"/>
<organism evidence="4 5">
    <name type="scientific">Burkholderia plantarii</name>
    <dbReference type="NCBI Taxonomy" id="41899"/>
    <lineage>
        <taxon>Bacteria</taxon>
        <taxon>Pseudomonadati</taxon>
        <taxon>Pseudomonadota</taxon>
        <taxon>Betaproteobacteria</taxon>
        <taxon>Burkholderiales</taxon>
        <taxon>Burkholderiaceae</taxon>
        <taxon>Burkholderia</taxon>
    </lineage>
</organism>
<feature type="signal peptide" evidence="1">
    <location>
        <begin position="1"/>
        <end position="23"/>
    </location>
</feature>
<sequence length="615" mass="65748">MDRRHFLRSSAFFTIAAATGTLAACSDDDNGTTPAPAARTLPSAGTFQFPQGVASGDPRGDSIVFWTRAIAASGASAPVSVQLQVSSAADFSAIVARVPLQALADYDYTVRAKVTGLNPASTYYYRFVAGADNSVAGTAKTAPAAGAANAKIRFAWFTCQDWTVNHWQALTLIAAETDLDFVVHLGDYIYETVGAAFQTGTAEPAHTQIRLPDGGALPGGAGTYASSLADYRTLYRTYRADPRLLAVHQRFAMIPIWDDHEFSDDCWQDHQTYTDANAQQTARRRSASQAWAEYMPIDWSDVQFNPGDAGYDNISIFRSFSYGSLMDLVMTDERLFRDQHVMSEQIGGPAAGALNLPDASSTSSVGVRYFVTQNALTAAEGLDTAALGRAPSILGPTQTLWFKEKMSSSRATWKVWGNEVMLNRLWIDLTSVPGVPGSAAFNYVMNCDSWDGYPTHKADVLGFLKKANVSNVVAITGDLHAFQAGVVRDVPDPATGTPVLVDFVTAGISSSSFYSYIVQQTAGTPYQALLPLLGVTNGASFDATLQAFNPDLTFADHDAQGYASATVTADTFSVVYTKVKPLNADGSAPADPVLKRTQLSVASGTHTIQVTPLAG</sequence>
<reference evidence="5" key="1">
    <citation type="submission" date="2011-03" db="EMBL/GenBank/DDBJ databases">
        <authorList>
            <person name="Voget S."/>
            <person name="Streit W.R."/>
            <person name="Jaeger K.E."/>
            <person name="Daniel R."/>
        </authorList>
    </citation>
    <scope>NUCLEOTIDE SEQUENCE [LARGE SCALE GENOMIC DNA]</scope>
    <source>
        <strain evidence="5">PG1</strain>
    </source>
</reference>
<dbReference type="PANTHER" id="PTHR43606">
    <property type="entry name" value="PHOSPHATASE, PUTATIVE (AFU_ORTHOLOGUE AFUA_6G08710)-RELATED"/>
    <property type="match status" value="1"/>
</dbReference>
<dbReference type="InterPro" id="IPR029052">
    <property type="entry name" value="Metallo-depent_PP-like"/>
</dbReference>
<dbReference type="InterPro" id="IPR032093">
    <property type="entry name" value="PhoD_N"/>
</dbReference>
<reference evidence="4 5" key="2">
    <citation type="journal article" date="2016" name="Appl. Microbiol. Biotechnol.">
        <title>Mutations improving production and secretion of extracellular lipase by Burkholderia glumae PG1.</title>
        <authorList>
            <person name="Knapp A."/>
            <person name="Voget S."/>
            <person name="Gao R."/>
            <person name="Zaburannyi N."/>
            <person name="Krysciak D."/>
            <person name="Breuer M."/>
            <person name="Hauer B."/>
            <person name="Streit W.R."/>
            <person name="Muller R."/>
            <person name="Daniel R."/>
            <person name="Jaeger K.E."/>
        </authorList>
    </citation>
    <scope>NUCLEOTIDE SEQUENCE [LARGE SCALE GENOMIC DNA]</scope>
    <source>
        <strain evidence="4 5">PG1</strain>
    </source>
</reference>
<dbReference type="InterPro" id="IPR018946">
    <property type="entry name" value="PhoD-like_MPP"/>
</dbReference>
<evidence type="ECO:0000313" key="5">
    <source>
        <dbReference type="Proteomes" id="UP000031838"/>
    </source>
</evidence>
<dbReference type="Gene3D" id="3.60.21.70">
    <property type="entry name" value="PhoD-like phosphatase"/>
    <property type="match status" value="1"/>
</dbReference>
<dbReference type="Pfam" id="PF16655">
    <property type="entry name" value="PhoD_N"/>
    <property type="match status" value="1"/>
</dbReference>
<dbReference type="HOGENOM" id="CLU_015982_2_0_4"/>
<feature type="domain" description="PhoD-like phosphatase metallophosphatase" evidence="2">
    <location>
        <begin position="154"/>
        <end position="573"/>
    </location>
</feature>
<dbReference type="AlphaFoldDB" id="A0A0B6S5V0"/>
<dbReference type="Gene3D" id="2.60.40.380">
    <property type="entry name" value="Purple acid phosphatase-like, N-terminal"/>
    <property type="match status" value="1"/>
</dbReference>
<keyword evidence="5" id="KW-1185">Reference proteome</keyword>
<dbReference type="Proteomes" id="UP000031838">
    <property type="component" value="Chromosome 2"/>
</dbReference>
<name>A0A0B6S5V0_BURPL</name>
<accession>A0A0B6S5V0</accession>
<feature type="domain" description="Phospholipase D N-terminal" evidence="3">
    <location>
        <begin position="51"/>
        <end position="141"/>
    </location>
</feature>
<dbReference type="SUPFAM" id="SSF56300">
    <property type="entry name" value="Metallo-dependent phosphatases"/>
    <property type="match status" value="1"/>
</dbReference>
<evidence type="ECO:0000259" key="2">
    <source>
        <dbReference type="Pfam" id="PF09423"/>
    </source>
</evidence>
<dbReference type="CDD" id="cd07389">
    <property type="entry name" value="MPP_PhoD"/>
    <property type="match status" value="1"/>
</dbReference>
<evidence type="ECO:0000256" key="1">
    <source>
        <dbReference type="SAM" id="SignalP"/>
    </source>
</evidence>
<dbReference type="PROSITE" id="PS51257">
    <property type="entry name" value="PROKAR_LIPOPROTEIN"/>
    <property type="match status" value="1"/>
</dbReference>
<dbReference type="InterPro" id="IPR038607">
    <property type="entry name" value="PhoD-like_sf"/>
</dbReference>
<feature type="chain" id="PRO_5002124776" evidence="1">
    <location>
        <begin position="24"/>
        <end position="615"/>
    </location>
</feature>
<evidence type="ECO:0000259" key="3">
    <source>
        <dbReference type="Pfam" id="PF16655"/>
    </source>
</evidence>
<dbReference type="RefSeq" id="WP_042628164.1">
    <property type="nucleotide sequence ID" value="NZ_CP002581.1"/>
</dbReference>
<gene>
    <name evidence="4" type="ORF">BGL_2c17170</name>
</gene>
<proteinExistence type="predicted"/>
<dbReference type="Pfam" id="PF09423">
    <property type="entry name" value="PhoD"/>
    <property type="match status" value="1"/>
</dbReference>